<gene>
    <name evidence="2" type="ORF">C0068_09100</name>
</gene>
<accession>A0A2S4HH18</accession>
<sequence length="126" mass="14213">MAVHSLAVLSLYLFVPTLVAALMTVPLILSAGFYIFRDVFYLHHSSLAHIAFAENRWRVFLSEIGYSSAPEVQPLECLDSVVLPFGVVLRFRLLGGRKRSVFVFPDHLNANEYRKLRQIANFASAT</sequence>
<protein>
    <submittedName>
        <fullName evidence="2">Uncharacterized protein</fullName>
    </submittedName>
</protein>
<evidence type="ECO:0000256" key="1">
    <source>
        <dbReference type="SAM" id="Phobius"/>
    </source>
</evidence>
<organism evidence="2 3">
    <name type="scientific">Zhongshania marina</name>
    <dbReference type="NCBI Taxonomy" id="2304603"/>
    <lineage>
        <taxon>Bacteria</taxon>
        <taxon>Pseudomonadati</taxon>
        <taxon>Pseudomonadota</taxon>
        <taxon>Gammaproteobacteria</taxon>
        <taxon>Cellvibrionales</taxon>
        <taxon>Spongiibacteraceae</taxon>
        <taxon>Zhongshania</taxon>
    </lineage>
</organism>
<evidence type="ECO:0000313" key="3">
    <source>
        <dbReference type="Proteomes" id="UP000237222"/>
    </source>
</evidence>
<reference evidence="2" key="1">
    <citation type="submission" date="2018-01" db="EMBL/GenBank/DDBJ databases">
        <authorList>
            <person name="Yu X.-D."/>
        </authorList>
    </citation>
    <scope>NUCLEOTIDE SEQUENCE</scope>
    <source>
        <strain evidence="2">ZX-21</strain>
    </source>
</reference>
<dbReference type="InterPro" id="IPR009883">
    <property type="entry name" value="YgfX"/>
</dbReference>
<dbReference type="AlphaFoldDB" id="A0A2S4HH18"/>
<keyword evidence="1" id="KW-1133">Transmembrane helix</keyword>
<dbReference type="Proteomes" id="UP000237222">
    <property type="component" value="Unassembled WGS sequence"/>
</dbReference>
<dbReference type="Pfam" id="PF07254">
    <property type="entry name" value="Cpta_toxin"/>
    <property type="match status" value="1"/>
</dbReference>
<keyword evidence="1" id="KW-0472">Membrane</keyword>
<name>A0A2S4HH18_9GAMM</name>
<evidence type="ECO:0000313" key="2">
    <source>
        <dbReference type="EMBL" id="POP53229.1"/>
    </source>
</evidence>
<comment type="caution">
    <text evidence="2">The sequence shown here is derived from an EMBL/GenBank/DDBJ whole genome shotgun (WGS) entry which is preliminary data.</text>
</comment>
<dbReference type="EMBL" id="PQGG01000019">
    <property type="protein sequence ID" value="POP53229.1"/>
    <property type="molecule type" value="Genomic_DNA"/>
</dbReference>
<keyword evidence="1" id="KW-0812">Transmembrane</keyword>
<feature type="transmembrane region" description="Helical" evidence="1">
    <location>
        <begin position="12"/>
        <end position="36"/>
    </location>
</feature>
<proteinExistence type="predicted"/>